<dbReference type="GO" id="GO:0044715">
    <property type="term" value="F:8-oxo-dGDP phosphatase activity"/>
    <property type="evidence" value="ECO:0007669"/>
    <property type="project" value="UniProtKB-ARBA"/>
</dbReference>
<dbReference type="CDD" id="cd03676">
    <property type="entry name" value="NUDIX_Tnr3_like"/>
    <property type="match status" value="1"/>
</dbReference>
<organism evidence="2 3">
    <name type="scientific">Cytospora mali</name>
    <name type="common">Apple Valsa canker fungus</name>
    <name type="synonym">Valsa mali</name>
    <dbReference type="NCBI Taxonomy" id="578113"/>
    <lineage>
        <taxon>Eukaryota</taxon>
        <taxon>Fungi</taxon>
        <taxon>Dikarya</taxon>
        <taxon>Ascomycota</taxon>
        <taxon>Pezizomycotina</taxon>
        <taxon>Sordariomycetes</taxon>
        <taxon>Sordariomycetidae</taxon>
        <taxon>Diaporthales</taxon>
        <taxon>Cytosporaceae</taxon>
        <taxon>Cytospora</taxon>
    </lineage>
</organism>
<evidence type="ECO:0000259" key="1">
    <source>
        <dbReference type="PROSITE" id="PS51462"/>
    </source>
</evidence>
<proteinExistence type="predicted"/>
<dbReference type="OrthoDB" id="10261522at2759"/>
<accession>A0A194VML1</accession>
<dbReference type="FunFam" id="3.90.79.10:FF:000019">
    <property type="entry name" value="Thiamin pyrophosphokinase, putative"/>
    <property type="match status" value="1"/>
</dbReference>
<keyword evidence="3" id="KW-1185">Reference proteome</keyword>
<evidence type="ECO:0000313" key="3">
    <source>
        <dbReference type="Proteomes" id="UP000078559"/>
    </source>
</evidence>
<dbReference type="InterPro" id="IPR015797">
    <property type="entry name" value="NUDIX_hydrolase-like_dom_sf"/>
</dbReference>
<dbReference type="Gene3D" id="3.90.79.10">
    <property type="entry name" value="Nucleoside Triphosphate Pyrophosphohydrolase"/>
    <property type="match status" value="1"/>
</dbReference>
<dbReference type="EMBL" id="CM003098">
    <property type="protein sequence ID" value="KUI65404.1"/>
    <property type="molecule type" value="Genomic_DNA"/>
</dbReference>
<dbReference type="SMR" id="A0A194VML1"/>
<reference evidence="2" key="1">
    <citation type="submission" date="2014-12" db="EMBL/GenBank/DDBJ databases">
        <title>Genome Sequence of Valsa Canker Pathogens Uncovers a Specific Adaption of Colonization on Woody Bark.</title>
        <authorList>
            <person name="Yin Z."/>
            <person name="Liu H."/>
            <person name="Gao X."/>
            <person name="Li Z."/>
            <person name="Song N."/>
            <person name="Ke X."/>
            <person name="Dai Q."/>
            <person name="Wu Y."/>
            <person name="Sun Y."/>
            <person name="Xu J.-R."/>
            <person name="Kang Z.K."/>
            <person name="Wang L."/>
            <person name="Huang L."/>
        </authorList>
    </citation>
    <scope>NUCLEOTIDE SEQUENCE [LARGE SCALE GENOMIC DNA]</scope>
    <source>
        <strain evidence="2">03-8</strain>
    </source>
</reference>
<dbReference type="AlphaFoldDB" id="A0A194VML1"/>
<dbReference type="Proteomes" id="UP000078559">
    <property type="component" value="Chromosome 1"/>
</dbReference>
<gene>
    <name evidence="2" type="ORF">VM1G_00729</name>
</gene>
<name>A0A194VML1_CYTMA</name>
<dbReference type="SUPFAM" id="SSF55811">
    <property type="entry name" value="Nudix"/>
    <property type="match status" value="1"/>
</dbReference>
<protein>
    <recommendedName>
        <fullName evidence="1">Nudix hydrolase domain-containing protein</fullName>
    </recommendedName>
</protein>
<sequence length="403" mass="44936">MLIFRFPRSQPTFLFRPIYLTCLTILTRRHRIHHRNISLLTHIRPKSTAKMTTLQPPKRYLDHINECDSFPHVDIPQLPHIADAPVDYYSLLLPSDPRPHGFIPSNVVSQMPWTADFVVSTTGKLPRTVQLLDTSHGSDTAAACNASFAKLIDLAQQQGLFPKTLGRKPKGEDFRVMGALNYQGKGGLVQMRRSAAPLFGIANRGSHMTMFTRSKETGDLKVWVPRRNRNLATYPGMLDNTVAGGVKAEESPLECIIHESDEEASLPEDFVSKHVKAVGAVTYVTQTGSGGGQDTQSEVGGYDRGLCVSDVIYVYDLEIPAGQAETVVPKPQDDEVEQFYLWDVETVQEAMRNGEFKPNCAVVMVDFFVRHGIITEDNEADYMEIVTRLRRPIPVPTTATSLV</sequence>
<feature type="domain" description="Nudix hydrolase" evidence="1">
    <location>
        <begin position="201"/>
        <end position="364"/>
    </location>
</feature>
<dbReference type="PANTHER" id="PTHR13622:SF8">
    <property type="entry name" value="THIAMIN PYROPHOSPHOKINASE 1"/>
    <property type="match status" value="1"/>
</dbReference>
<evidence type="ECO:0000313" key="2">
    <source>
        <dbReference type="EMBL" id="KUI65404.1"/>
    </source>
</evidence>
<dbReference type="PANTHER" id="PTHR13622">
    <property type="entry name" value="THIAMIN PYROPHOSPHOKINASE"/>
    <property type="match status" value="1"/>
</dbReference>
<dbReference type="InterPro" id="IPR000086">
    <property type="entry name" value="NUDIX_hydrolase_dom"/>
</dbReference>
<dbReference type="PROSITE" id="PS51462">
    <property type="entry name" value="NUDIX"/>
    <property type="match status" value="1"/>
</dbReference>